<organism evidence="1">
    <name type="scientific">freshwater metagenome</name>
    <dbReference type="NCBI Taxonomy" id="449393"/>
    <lineage>
        <taxon>unclassified sequences</taxon>
        <taxon>metagenomes</taxon>
        <taxon>ecological metagenomes</taxon>
    </lineage>
</organism>
<reference evidence="1" key="1">
    <citation type="submission" date="2020-05" db="EMBL/GenBank/DDBJ databases">
        <authorList>
            <person name="Chiriac C."/>
            <person name="Salcher M."/>
            <person name="Ghai R."/>
            <person name="Kavagutti S V."/>
        </authorList>
    </citation>
    <scope>NUCLEOTIDE SEQUENCE</scope>
</reference>
<name>A0A6J7JIH9_9ZZZZ</name>
<accession>A0A6J7JIH9</accession>
<gene>
    <name evidence="1" type="ORF">UFOPK3772_01061</name>
</gene>
<protein>
    <submittedName>
        <fullName evidence="1">Unannotated protein</fullName>
    </submittedName>
</protein>
<dbReference type="EMBL" id="CAFBNE010000025">
    <property type="protein sequence ID" value="CAB4943166.1"/>
    <property type="molecule type" value="Genomic_DNA"/>
</dbReference>
<evidence type="ECO:0000313" key="1">
    <source>
        <dbReference type="EMBL" id="CAB4943166.1"/>
    </source>
</evidence>
<sequence>MNAEALNFVVEPTDQPVSETDLAVLFQTQRSA</sequence>
<proteinExistence type="predicted"/>
<dbReference type="AlphaFoldDB" id="A0A6J7JIH9"/>